<keyword evidence="3" id="KW-0378">Hydrolase</keyword>
<dbReference type="SUPFAM" id="SSF56317">
    <property type="entry name" value="Carbon-nitrogen hydrolase"/>
    <property type="match status" value="1"/>
</dbReference>
<dbReference type="PANTHER" id="PTHR23088">
    <property type="entry name" value="NITRILASE-RELATED"/>
    <property type="match status" value="1"/>
</dbReference>
<comment type="caution">
    <text evidence="3">The sequence shown here is derived from an EMBL/GenBank/DDBJ whole genome shotgun (WGS) entry which is preliminary data.</text>
</comment>
<sequence length="284" mass="29226">MDDQFPLPAAPLTVAAGQAACVPLDLVANAATAADLVHRAADRGAELLVLPELFLTGYELSGITADPDRHTTGAADPRLDPLRDACAAHCTALVVGAPTRTEDGTLHISALVLDRDGNVAATYDKQHATPSERAAGFAPGSRGTTLVLDGWRFGLSICWDSSFPEHARAAALDGCHGYLTGALFSPEFSAKANGFLFPARAMDNTSYTLLANHSGASGGYVGGGHSAIWGPLGELLDDAGVADPGLAVAEFDPEALRAARTAEPVLVDPTLTAPVRPRIVGGAL</sequence>
<protein>
    <submittedName>
        <fullName evidence="3">Carbon-nitrogen hydrolase family protein</fullName>
    </submittedName>
</protein>
<comment type="similarity">
    <text evidence="1">Belongs to the carbon-nitrogen hydrolase superfamily. NIT1/NIT2 family.</text>
</comment>
<dbReference type="CDD" id="cd07197">
    <property type="entry name" value="nitrilase"/>
    <property type="match status" value="1"/>
</dbReference>
<reference evidence="3 4" key="1">
    <citation type="submission" date="2018-06" db="EMBL/GenBank/DDBJ databases">
        <title>Streptacidiphilus pinicola sp. nov., isolated from pine grove soil.</title>
        <authorList>
            <person name="Roh S.G."/>
            <person name="Park S."/>
            <person name="Kim M.-K."/>
            <person name="Yun B.-R."/>
            <person name="Park J."/>
            <person name="Kim M.J."/>
            <person name="Kim Y.S."/>
            <person name="Kim S.B."/>
        </authorList>
    </citation>
    <scope>NUCLEOTIDE SEQUENCE [LARGE SCALE GENOMIC DNA]</scope>
    <source>
        <strain evidence="3 4">MMS16-CNU450</strain>
    </source>
</reference>
<dbReference type="PROSITE" id="PS50263">
    <property type="entry name" value="CN_HYDROLASE"/>
    <property type="match status" value="1"/>
</dbReference>
<dbReference type="PANTHER" id="PTHR23088:SF27">
    <property type="entry name" value="DEAMINATED GLUTATHIONE AMIDASE"/>
    <property type="match status" value="1"/>
</dbReference>
<dbReference type="RefSeq" id="WP_111505078.1">
    <property type="nucleotide sequence ID" value="NZ_QKYN01000111.1"/>
</dbReference>
<accession>A0A2X0K5J8</accession>
<feature type="domain" description="CN hydrolase" evidence="2">
    <location>
        <begin position="12"/>
        <end position="253"/>
    </location>
</feature>
<dbReference type="OrthoDB" id="4532287at2"/>
<dbReference type="Proteomes" id="UP000248889">
    <property type="component" value="Unassembled WGS sequence"/>
</dbReference>
<dbReference type="Pfam" id="PF00795">
    <property type="entry name" value="CN_hydrolase"/>
    <property type="match status" value="1"/>
</dbReference>
<name>A0A2X0K5J8_9ACTN</name>
<dbReference type="InterPro" id="IPR003010">
    <property type="entry name" value="C-N_Hydrolase"/>
</dbReference>
<organism evidence="3 4">
    <name type="scientific">Streptacidiphilus pinicola</name>
    <dbReference type="NCBI Taxonomy" id="2219663"/>
    <lineage>
        <taxon>Bacteria</taxon>
        <taxon>Bacillati</taxon>
        <taxon>Actinomycetota</taxon>
        <taxon>Actinomycetes</taxon>
        <taxon>Kitasatosporales</taxon>
        <taxon>Streptomycetaceae</taxon>
        <taxon>Streptacidiphilus</taxon>
    </lineage>
</organism>
<evidence type="ECO:0000259" key="2">
    <source>
        <dbReference type="PROSITE" id="PS50263"/>
    </source>
</evidence>
<dbReference type="EMBL" id="QKYN01000111">
    <property type="protein sequence ID" value="RAG82550.1"/>
    <property type="molecule type" value="Genomic_DNA"/>
</dbReference>
<dbReference type="InterPro" id="IPR036526">
    <property type="entry name" value="C-N_Hydrolase_sf"/>
</dbReference>
<evidence type="ECO:0000313" key="3">
    <source>
        <dbReference type="EMBL" id="RAG82550.1"/>
    </source>
</evidence>
<keyword evidence="4" id="KW-1185">Reference proteome</keyword>
<dbReference type="Gene3D" id="3.60.110.10">
    <property type="entry name" value="Carbon-nitrogen hydrolase"/>
    <property type="match status" value="1"/>
</dbReference>
<gene>
    <name evidence="3" type="ORF">DN069_26620</name>
</gene>
<evidence type="ECO:0000256" key="1">
    <source>
        <dbReference type="ARBA" id="ARBA00010613"/>
    </source>
</evidence>
<dbReference type="AlphaFoldDB" id="A0A2X0K5J8"/>
<evidence type="ECO:0000313" key="4">
    <source>
        <dbReference type="Proteomes" id="UP000248889"/>
    </source>
</evidence>
<dbReference type="GO" id="GO:0016787">
    <property type="term" value="F:hydrolase activity"/>
    <property type="evidence" value="ECO:0007669"/>
    <property type="project" value="UniProtKB-KW"/>
</dbReference>
<proteinExistence type="inferred from homology"/>